<keyword evidence="2 6" id="KW-0732">Signal</keyword>
<keyword evidence="1" id="KW-1003">Cell membrane</keyword>
<dbReference type="AlphaFoldDB" id="A0A9D1LNM6"/>
<dbReference type="PANTHER" id="PTHR43649:SF33">
    <property type="entry name" value="POLYGALACTURONAN_RHAMNOGALACTURONAN-BINDING PROTEIN YTCQ"/>
    <property type="match status" value="1"/>
</dbReference>
<dbReference type="Gene3D" id="3.40.190.10">
    <property type="entry name" value="Periplasmic binding protein-like II"/>
    <property type="match status" value="1"/>
</dbReference>
<evidence type="ECO:0000313" key="8">
    <source>
        <dbReference type="Proteomes" id="UP000824070"/>
    </source>
</evidence>
<evidence type="ECO:0000256" key="2">
    <source>
        <dbReference type="ARBA" id="ARBA00022729"/>
    </source>
</evidence>
<dbReference type="InterPro" id="IPR050490">
    <property type="entry name" value="Bact_solute-bd_prot1"/>
</dbReference>
<evidence type="ECO:0000256" key="5">
    <source>
        <dbReference type="ARBA" id="ARBA00023288"/>
    </source>
</evidence>
<name>A0A9D1LNM6_9FIRM</name>
<evidence type="ECO:0000256" key="4">
    <source>
        <dbReference type="ARBA" id="ARBA00023139"/>
    </source>
</evidence>
<accession>A0A9D1LNM6</accession>
<sequence length="505" mass="56003">MNRRIILAGALLATTLASCGPKGNFGSTGGGYDGEKIVIRVDGGGDVGNFNTTASMTESPLNPYPYNTLEKLIEEWEAAHPKFDVQLLSTSSNGDRQVLIPQLENKTAPEITYQSGTVINSDLGKNYYVNMTPYLEKPNPYVEGNTRWADIYNEAELATTMASDGDIYSICLERIPVGLMVNTSMLKEYGIAKTPDTYAEFLTDITSLNSKLPSTQEAYATTYMWYFIALETNMFSDLLAEGDVLRKNGKIDTEELARMFDKGMWDPTLNISGDSPTFEGNRFYEYIKLCSDIGKQKAPQSFDAVQNFIGGNLGFLEVTGLQIRNIVAQKARMDFDWEIIPFPDLTTDTYEDIGSPTVRGSAGLATSWFITNSAVAKGQETVDACADLLMFLTAPEQNNRMIGDLKGGMPLNPSDDFELADHLKSLNDVYWQDVEKLSSGERVNWAALCSWEVLGYNFNTTFIRNMEDVQWGGKTAETATVTLANAIKNTINTYMYTEGWDTSAW</sequence>
<proteinExistence type="predicted"/>
<dbReference type="SUPFAM" id="SSF53850">
    <property type="entry name" value="Periplasmic binding protein-like II"/>
    <property type="match status" value="1"/>
</dbReference>
<dbReference type="PROSITE" id="PS51257">
    <property type="entry name" value="PROKAR_LIPOPROTEIN"/>
    <property type="match status" value="1"/>
</dbReference>
<reference evidence="7" key="2">
    <citation type="journal article" date="2021" name="PeerJ">
        <title>Extensive microbial diversity within the chicken gut microbiome revealed by metagenomics and culture.</title>
        <authorList>
            <person name="Gilroy R."/>
            <person name="Ravi A."/>
            <person name="Getino M."/>
            <person name="Pursley I."/>
            <person name="Horton D.L."/>
            <person name="Alikhan N.F."/>
            <person name="Baker D."/>
            <person name="Gharbi K."/>
            <person name="Hall N."/>
            <person name="Watson M."/>
            <person name="Adriaenssens E.M."/>
            <person name="Foster-Nyarko E."/>
            <person name="Jarju S."/>
            <person name="Secka A."/>
            <person name="Antonio M."/>
            <person name="Oren A."/>
            <person name="Chaudhuri R.R."/>
            <person name="La Ragione R."/>
            <person name="Hildebrand F."/>
            <person name="Pallen M.J."/>
        </authorList>
    </citation>
    <scope>NUCLEOTIDE SEQUENCE</scope>
    <source>
        <strain evidence="7">ChiGjej1B1-22543</strain>
    </source>
</reference>
<dbReference type="InterPro" id="IPR006059">
    <property type="entry name" value="SBP"/>
</dbReference>
<dbReference type="PANTHER" id="PTHR43649">
    <property type="entry name" value="ARABINOSE-BINDING PROTEIN-RELATED"/>
    <property type="match status" value="1"/>
</dbReference>
<dbReference type="EMBL" id="DVMV01000018">
    <property type="protein sequence ID" value="HIU45168.1"/>
    <property type="molecule type" value="Genomic_DNA"/>
</dbReference>
<feature type="chain" id="PRO_5039645363" evidence="6">
    <location>
        <begin position="20"/>
        <end position="505"/>
    </location>
</feature>
<evidence type="ECO:0000256" key="1">
    <source>
        <dbReference type="ARBA" id="ARBA00022475"/>
    </source>
</evidence>
<organism evidence="7 8">
    <name type="scientific">Candidatus Alloenteromonas pullicola</name>
    <dbReference type="NCBI Taxonomy" id="2840784"/>
    <lineage>
        <taxon>Bacteria</taxon>
        <taxon>Bacillati</taxon>
        <taxon>Bacillota</taxon>
        <taxon>Bacillota incertae sedis</taxon>
        <taxon>Candidatus Alloenteromonas</taxon>
    </lineage>
</organism>
<keyword evidence="3" id="KW-0472">Membrane</keyword>
<dbReference type="Pfam" id="PF01547">
    <property type="entry name" value="SBP_bac_1"/>
    <property type="match status" value="1"/>
</dbReference>
<comment type="caution">
    <text evidence="7">The sequence shown here is derived from an EMBL/GenBank/DDBJ whole genome shotgun (WGS) entry which is preliminary data.</text>
</comment>
<evidence type="ECO:0000256" key="6">
    <source>
        <dbReference type="SAM" id="SignalP"/>
    </source>
</evidence>
<reference evidence="7" key="1">
    <citation type="submission" date="2020-10" db="EMBL/GenBank/DDBJ databases">
        <authorList>
            <person name="Gilroy R."/>
        </authorList>
    </citation>
    <scope>NUCLEOTIDE SEQUENCE</scope>
    <source>
        <strain evidence="7">ChiGjej1B1-22543</strain>
    </source>
</reference>
<gene>
    <name evidence="7" type="ORF">IAC52_02595</name>
</gene>
<keyword evidence="5" id="KW-0449">Lipoprotein</keyword>
<evidence type="ECO:0000313" key="7">
    <source>
        <dbReference type="EMBL" id="HIU45168.1"/>
    </source>
</evidence>
<feature type="signal peptide" evidence="6">
    <location>
        <begin position="1"/>
        <end position="19"/>
    </location>
</feature>
<dbReference type="Proteomes" id="UP000824070">
    <property type="component" value="Unassembled WGS sequence"/>
</dbReference>
<protein>
    <submittedName>
        <fullName evidence="7">Extracellular solute-binding protein</fullName>
    </submittedName>
</protein>
<keyword evidence="4" id="KW-0564">Palmitate</keyword>
<evidence type="ECO:0000256" key="3">
    <source>
        <dbReference type="ARBA" id="ARBA00023136"/>
    </source>
</evidence>